<protein>
    <recommendedName>
        <fullName evidence="4">Biopolymer transporter ExbD</fullName>
    </recommendedName>
</protein>
<dbReference type="RefSeq" id="WP_254743410.1">
    <property type="nucleotide sequence ID" value="NZ_JANCLU010000013.1"/>
</dbReference>
<comment type="caution">
    <text evidence="2">The sequence shown here is derived from an EMBL/GenBank/DDBJ whole genome shotgun (WGS) entry which is preliminary data.</text>
</comment>
<sequence>MDEFGLTADGSDDGTFVPFTDILFNALLGLAVMVFMAFALINPEAKTGVVDVKAEFIVTVQWPDSNPDDVDTYVEDPLGNLVWYHSRESGFLVLDRDDRGNYRDTITVNGKQIQNPLNQETVTIRKIIPGEYIVNVSHYIANTTEPLPVRVKVEKVNPRLTVVYYGTITMDHKGQEVTAVRFSVDAEGNVSDVNTRPKSLIQAVRKPSAGNAPR</sequence>
<keyword evidence="1" id="KW-0472">Membrane</keyword>
<proteinExistence type="predicted"/>
<keyword evidence="1" id="KW-1133">Transmembrane helix</keyword>
<reference evidence="2 3" key="1">
    <citation type="submission" date="2022-07" db="EMBL/GenBank/DDBJ databases">
        <authorList>
            <person name="Li W.-J."/>
            <person name="Deng Q.-Q."/>
        </authorList>
    </citation>
    <scope>NUCLEOTIDE SEQUENCE [LARGE SCALE GENOMIC DNA]</scope>
    <source>
        <strain evidence="2 3">SYSU M60028</strain>
    </source>
</reference>
<evidence type="ECO:0000256" key="1">
    <source>
        <dbReference type="SAM" id="Phobius"/>
    </source>
</evidence>
<gene>
    <name evidence="2" type="ORF">NK718_13930</name>
</gene>
<dbReference type="Proteomes" id="UP001205890">
    <property type="component" value="Unassembled WGS sequence"/>
</dbReference>
<evidence type="ECO:0000313" key="2">
    <source>
        <dbReference type="EMBL" id="MCP8939622.1"/>
    </source>
</evidence>
<keyword evidence="1" id="KW-0812">Transmembrane</keyword>
<evidence type="ECO:0008006" key="4">
    <source>
        <dbReference type="Google" id="ProtNLM"/>
    </source>
</evidence>
<organism evidence="2 3">
    <name type="scientific">Alsobacter ponti</name>
    <dbReference type="NCBI Taxonomy" id="2962936"/>
    <lineage>
        <taxon>Bacteria</taxon>
        <taxon>Pseudomonadati</taxon>
        <taxon>Pseudomonadota</taxon>
        <taxon>Alphaproteobacteria</taxon>
        <taxon>Hyphomicrobiales</taxon>
        <taxon>Alsobacteraceae</taxon>
        <taxon>Alsobacter</taxon>
    </lineage>
</organism>
<feature type="transmembrane region" description="Helical" evidence="1">
    <location>
        <begin position="22"/>
        <end position="41"/>
    </location>
</feature>
<name>A0ABT1LDQ2_9HYPH</name>
<dbReference type="EMBL" id="JANCLU010000013">
    <property type="protein sequence ID" value="MCP8939622.1"/>
    <property type="molecule type" value="Genomic_DNA"/>
</dbReference>
<evidence type="ECO:0000313" key="3">
    <source>
        <dbReference type="Proteomes" id="UP001205890"/>
    </source>
</evidence>
<keyword evidence="3" id="KW-1185">Reference proteome</keyword>
<accession>A0ABT1LDQ2</accession>